<evidence type="ECO:0000313" key="4">
    <source>
        <dbReference type="Proteomes" id="UP000323732"/>
    </source>
</evidence>
<sequence length="85" mass="9436">MSVCPACNGLENISKSCPKCGNGMEDSGKIMDFYDDYSAYMPADQLKLEDGYPDDYKNKECPHLLSCPHCGDDEVAFVKEKENSV</sequence>
<evidence type="ECO:0000313" key="1">
    <source>
        <dbReference type="EMBL" id="TYS44158.1"/>
    </source>
</evidence>
<dbReference type="Proteomes" id="UP000323732">
    <property type="component" value="Unassembled WGS sequence"/>
</dbReference>
<evidence type="ECO:0000313" key="2">
    <source>
        <dbReference type="EMBL" id="TYS60333.1"/>
    </source>
</evidence>
<comment type="caution">
    <text evidence="1">The sequence shown here is derived from an EMBL/GenBank/DDBJ whole genome shotgun (WGS) entry which is preliminary data.</text>
</comment>
<dbReference type="EMBL" id="VTER01000013">
    <property type="protein sequence ID" value="TYS44158.1"/>
    <property type="molecule type" value="Genomic_DNA"/>
</dbReference>
<dbReference type="GeneID" id="97348516"/>
<gene>
    <name evidence="2" type="ORF">FZD47_21235</name>
    <name evidence="1" type="ORF">FZD51_21685</name>
</gene>
<dbReference type="EMBL" id="VTES01000007">
    <property type="protein sequence ID" value="TYS60333.1"/>
    <property type="molecule type" value="Genomic_DNA"/>
</dbReference>
<reference evidence="3 4" key="1">
    <citation type="submission" date="2019-08" db="EMBL/GenBank/DDBJ databases">
        <title>Bacillus genomes from the desert of Cuatro Cienegas, Coahuila.</title>
        <authorList>
            <person name="Olmedo-Alvarez G."/>
        </authorList>
    </citation>
    <scope>NUCLEOTIDE SEQUENCE [LARGE SCALE GENOMIC DNA]</scope>
    <source>
        <strain evidence="2 4">CH37_1T</strain>
        <strain evidence="1 3">CH446_14T</strain>
    </source>
</reference>
<name>A0A5D4R3A7_9BACI</name>
<protein>
    <submittedName>
        <fullName evidence="1">Uncharacterized protein</fullName>
    </submittedName>
</protein>
<dbReference type="RefSeq" id="WP_009795149.1">
    <property type="nucleotide sequence ID" value="NZ_CP160000.1"/>
</dbReference>
<evidence type="ECO:0000313" key="3">
    <source>
        <dbReference type="Proteomes" id="UP000322139"/>
    </source>
</evidence>
<organism evidence="1 3">
    <name type="scientific">Bacillus infantis</name>
    <dbReference type="NCBI Taxonomy" id="324767"/>
    <lineage>
        <taxon>Bacteria</taxon>
        <taxon>Bacillati</taxon>
        <taxon>Bacillota</taxon>
        <taxon>Bacilli</taxon>
        <taxon>Bacillales</taxon>
        <taxon>Bacillaceae</taxon>
        <taxon>Bacillus</taxon>
    </lineage>
</organism>
<accession>A0A5D4R3A7</accession>
<dbReference type="Proteomes" id="UP000322139">
    <property type="component" value="Unassembled WGS sequence"/>
</dbReference>
<dbReference type="AlphaFoldDB" id="A0A5D4R3A7"/>
<proteinExistence type="predicted"/>